<dbReference type="Pfam" id="PF08818">
    <property type="entry name" value="DUF1801"/>
    <property type="match status" value="1"/>
</dbReference>
<evidence type="ECO:0000313" key="3">
    <source>
        <dbReference type="Proteomes" id="UP001549320"/>
    </source>
</evidence>
<dbReference type="SUPFAM" id="SSF159888">
    <property type="entry name" value="YdhG-like"/>
    <property type="match status" value="1"/>
</dbReference>
<dbReference type="RefSeq" id="WP_354447530.1">
    <property type="nucleotide sequence ID" value="NZ_JBEPSH010000009.1"/>
</dbReference>
<reference evidence="2 3" key="1">
    <citation type="submission" date="2024-06" db="EMBL/GenBank/DDBJ databases">
        <title>Sorghum-associated microbial communities from plants grown in Nebraska, USA.</title>
        <authorList>
            <person name="Schachtman D."/>
        </authorList>
    </citation>
    <scope>NUCLEOTIDE SEQUENCE [LARGE SCALE GENOMIC DNA]</scope>
    <source>
        <strain evidence="2 3">2709</strain>
    </source>
</reference>
<dbReference type="Proteomes" id="UP001549320">
    <property type="component" value="Unassembled WGS sequence"/>
</dbReference>
<sequence length="166" mass="18744">MQVALGRTLFKLAVSQLLAHWRVFMKAFADPAVEARFSAYPPPVRKKMLSLRDLVFKVAAATDGVGEIQETLKWGEPAYVTAASKSGSTIRMDWKSKQPEQFALYFNCNTNLVDTFRTLFRDDFNFEGNRALLFNISDDLPTDELAFCIGASLTYHAQKRQVKPKA</sequence>
<gene>
    <name evidence="2" type="ORF">ABIE13_004569</name>
</gene>
<keyword evidence="3" id="KW-1185">Reference proteome</keyword>
<accession>A0ABV2QEG8</accession>
<protein>
    <recommendedName>
        <fullName evidence="1">YdhG-like domain-containing protein</fullName>
    </recommendedName>
</protein>
<proteinExistence type="predicted"/>
<evidence type="ECO:0000313" key="2">
    <source>
        <dbReference type="EMBL" id="MET4579441.1"/>
    </source>
</evidence>
<dbReference type="InterPro" id="IPR014922">
    <property type="entry name" value="YdhG-like"/>
</dbReference>
<organism evidence="2 3">
    <name type="scientific">Ottowia thiooxydans</name>
    <dbReference type="NCBI Taxonomy" id="219182"/>
    <lineage>
        <taxon>Bacteria</taxon>
        <taxon>Pseudomonadati</taxon>
        <taxon>Pseudomonadota</taxon>
        <taxon>Betaproteobacteria</taxon>
        <taxon>Burkholderiales</taxon>
        <taxon>Comamonadaceae</taxon>
        <taxon>Ottowia</taxon>
    </lineage>
</organism>
<feature type="domain" description="YdhG-like" evidence="1">
    <location>
        <begin position="45"/>
        <end position="151"/>
    </location>
</feature>
<name>A0ABV2QEG8_9BURK</name>
<dbReference type="EMBL" id="JBEPSH010000009">
    <property type="protein sequence ID" value="MET4579441.1"/>
    <property type="molecule type" value="Genomic_DNA"/>
</dbReference>
<evidence type="ECO:0000259" key="1">
    <source>
        <dbReference type="Pfam" id="PF08818"/>
    </source>
</evidence>
<comment type="caution">
    <text evidence="2">The sequence shown here is derived from an EMBL/GenBank/DDBJ whole genome shotgun (WGS) entry which is preliminary data.</text>
</comment>